<comment type="catalytic activity">
    <reaction evidence="10">
        <text>hydrogen sulfide + 3 NADP(+) + 3 H2O = sulfite + 3 NADPH + 4 H(+)</text>
        <dbReference type="Rhea" id="RHEA:13801"/>
        <dbReference type="ChEBI" id="CHEBI:15377"/>
        <dbReference type="ChEBI" id="CHEBI:15378"/>
        <dbReference type="ChEBI" id="CHEBI:17359"/>
        <dbReference type="ChEBI" id="CHEBI:29919"/>
        <dbReference type="ChEBI" id="CHEBI:57783"/>
        <dbReference type="ChEBI" id="CHEBI:58349"/>
        <dbReference type="EC" id="1.8.1.2"/>
    </reaction>
</comment>
<dbReference type="PROSITE" id="PS51384">
    <property type="entry name" value="FAD_FR"/>
    <property type="match status" value="1"/>
</dbReference>
<reference evidence="13" key="1">
    <citation type="submission" date="2022-05" db="EMBL/GenBank/DDBJ databases">
        <title>Impact of host demography and evolutionary history on endosymbiont molecular evolution: a test in carpenter ants (Genus Camponotus) and their Blochmannia endosymbionts.</title>
        <authorList>
            <person name="Manthey J.D."/>
            <person name="Giron J.C."/>
            <person name="Hruska J.P."/>
        </authorList>
    </citation>
    <scope>NUCLEOTIDE SEQUENCE</scope>
    <source>
        <strain evidence="13">C-006</strain>
    </source>
</reference>
<evidence type="ECO:0000256" key="4">
    <source>
        <dbReference type="ARBA" id="ARBA00022643"/>
    </source>
</evidence>
<comment type="pathway">
    <text evidence="10">Sulfur metabolism; hydrogen sulfide biosynthesis; hydrogen sulfide from sulfite (NADPH route): step 1/1.</text>
</comment>
<dbReference type="EC" id="1.8.1.2" evidence="10"/>
<evidence type="ECO:0000256" key="9">
    <source>
        <dbReference type="ARBA" id="ARBA00023192"/>
    </source>
</evidence>
<keyword evidence="6 10" id="KW-0521">NADP</keyword>
<evidence type="ECO:0000313" key="14">
    <source>
        <dbReference type="Proteomes" id="UP001056834"/>
    </source>
</evidence>
<comment type="subunit">
    <text evidence="10">Alpha(8)-beta(8). The alpha component is a flavoprotein, the beta component is a hemoprotein.</text>
</comment>
<dbReference type="InterPro" id="IPR008254">
    <property type="entry name" value="Flavodoxin/NO_synth"/>
</dbReference>
<keyword evidence="3 10" id="KW-0285">Flavoprotein</keyword>
<comment type="cofactor">
    <cofactor evidence="10">
        <name>FMN</name>
        <dbReference type="ChEBI" id="CHEBI:58210"/>
    </cofactor>
    <text evidence="10">Binds 1 FMN per subunit.</text>
</comment>
<evidence type="ECO:0000259" key="11">
    <source>
        <dbReference type="PROSITE" id="PS50902"/>
    </source>
</evidence>
<keyword evidence="1 10" id="KW-0813">Transport</keyword>
<dbReference type="PANTHER" id="PTHR19384:SF128">
    <property type="entry name" value="NADPH OXIDOREDUCTASE A"/>
    <property type="match status" value="1"/>
</dbReference>
<dbReference type="PIRSF" id="PIRSF000207">
    <property type="entry name" value="SiR-FP_CysJ"/>
    <property type="match status" value="1"/>
</dbReference>
<keyword evidence="9 10" id="KW-0198">Cysteine biosynthesis</keyword>
<keyword evidence="14" id="KW-1185">Reference proteome</keyword>
<comment type="function">
    <text evidence="10">Component of the sulfite reductase complex that catalyzes the 6-electron reduction of sulfite to sulfide. This is one of several activities required for the biosynthesis of L-cysteine from sulfate. The flavoprotein component catalyzes the electron flow from NADPH -&gt; FAD -&gt; FMN to the hemoprotein component.</text>
</comment>
<dbReference type="InterPro" id="IPR001433">
    <property type="entry name" value="OxRdtase_FAD/NAD-bd"/>
</dbReference>
<dbReference type="NCBIfam" id="TIGR01931">
    <property type="entry name" value="cysJ"/>
    <property type="match status" value="1"/>
</dbReference>
<evidence type="ECO:0000256" key="10">
    <source>
        <dbReference type="PIRNR" id="PIRNR000207"/>
    </source>
</evidence>
<dbReference type="InterPro" id="IPR023173">
    <property type="entry name" value="NADPH_Cyt_P450_Rdtase_alpha"/>
</dbReference>
<evidence type="ECO:0000259" key="12">
    <source>
        <dbReference type="PROSITE" id="PS51384"/>
    </source>
</evidence>
<feature type="domain" description="FAD-binding FR-type" evidence="12">
    <location>
        <begin position="245"/>
        <end position="459"/>
    </location>
</feature>
<dbReference type="GO" id="GO:0004783">
    <property type="term" value="F:sulfite reductase (NADPH) activity"/>
    <property type="evidence" value="ECO:0007669"/>
    <property type="project" value="UniProtKB-EC"/>
</dbReference>
<dbReference type="SUPFAM" id="SSF52218">
    <property type="entry name" value="Flavoproteins"/>
    <property type="match status" value="1"/>
</dbReference>
<keyword evidence="7 10" id="KW-0249">Electron transport</keyword>
<dbReference type="SUPFAM" id="SSF63380">
    <property type="entry name" value="Riboflavin synthase domain-like"/>
    <property type="match status" value="1"/>
</dbReference>
<dbReference type="RefSeq" id="WP_250223371.1">
    <property type="nucleotide sequence ID" value="NZ_CP097762.1"/>
</dbReference>
<feature type="domain" description="Flavodoxin-like" evidence="11">
    <location>
        <begin position="73"/>
        <end position="211"/>
    </location>
</feature>
<keyword evidence="5 10" id="KW-0274">FAD</keyword>
<evidence type="ECO:0000313" key="13">
    <source>
        <dbReference type="EMBL" id="URJ25240.1"/>
    </source>
</evidence>
<dbReference type="Gene3D" id="3.40.50.360">
    <property type="match status" value="1"/>
</dbReference>
<dbReference type="InterPro" id="IPR029039">
    <property type="entry name" value="Flavoprotein-like_sf"/>
</dbReference>
<dbReference type="Gene3D" id="3.40.50.80">
    <property type="entry name" value="Nucleotide-binding domain of ferredoxin-NADP reductase (FNR) module"/>
    <property type="match status" value="1"/>
</dbReference>
<evidence type="ECO:0000256" key="8">
    <source>
        <dbReference type="ARBA" id="ARBA00023002"/>
    </source>
</evidence>
<gene>
    <name evidence="13" type="primary">cysJ</name>
    <name evidence="13" type="ORF">M9405_00700</name>
</gene>
<evidence type="ECO:0000256" key="1">
    <source>
        <dbReference type="ARBA" id="ARBA00022448"/>
    </source>
</evidence>
<keyword evidence="4 10" id="KW-0288">FMN</keyword>
<dbReference type="Proteomes" id="UP001056834">
    <property type="component" value="Chromosome"/>
</dbReference>
<dbReference type="SUPFAM" id="SSF52343">
    <property type="entry name" value="Ferredoxin reductase-like, C-terminal NADP-linked domain"/>
    <property type="match status" value="1"/>
</dbReference>
<protein>
    <recommendedName>
        <fullName evidence="10">Sulfite reductase [NADPH] flavoprotein alpha-component</fullName>
        <shortName evidence="10">SiR-FP</shortName>
        <ecNumber evidence="10">1.8.1.2</ecNumber>
    </recommendedName>
</protein>
<dbReference type="PRINTS" id="PR00369">
    <property type="entry name" value="FLAVODOXIN"/>
</dbReference>
<evidence type="ECO:0000256" key="3">
    <source>
        <dbReference type="ARBA" id="ARBA00022630"/>
    </source>
</evidence>
<dbReference type="PROSITE" id="PS50902">
    <property type="entry name" value="FLAVODOXIN_LIKE"/>
    <property type="match status" value="1"/>
</dbReference>
<proteinExistence type="predicted"/>
<evidence type="ECO:0000256" key="2">
    <source>
        <dbReference type="ARBA" id="ARBA00022605"/>
    </source>
</evidence>
<dbReference type="Gene3D" id="2.40.30.10">
    <property type="entry name" value="Translation factors"/>
    <property type="match status" value="1"/>
</dbReference>
<evidence type="ECO:0000256" key="5">
    <source>
        <dbReference type="ARBA" id="ARBA00022827"/>
    </source>
</evidence>
<accession>A0ABY4SWB3</accession>
<dbReference type="InterPro" id="IPR001094">
    <property type="entry name" value="Flavdoxin-like"/>
</dbReference>
<dbReference type="InterPro" id="IPR001709">
    <property type="entry name" value="Flavoprot_Pyr_Nucl_cyt_Rdtase"/>
</dbReference>
<keyword evidence="8 10" id="KW-0560">Oxidoreductase</keyword>
<sequence>MIKKITQKKIMPLTLEQFQEIQSIFMHLSNDQLIWISGYLWGLTHSAEFEKITNISKDTDVISDKNVHVDPQITLISASQTGNARRLAECLRDDIIAANLKVILFNAKDYKFKKLSKETLLIIIISTYGEGEPPEEAIALYQYLFSNKAPNMINTNFAIFGFGDRSYEHFAKAGKDFDYRLEELGAKRLLNRVDVDVDFKKEADIWRKNIVSLLKSKMHVNNIFCNTTQHINTSKLIHTTTYNKMSPFVAHLLTRQKISSRNALKDVFHLEIDISNSDINYQPGDTLGVWHENDPNLVDELLNLLNLNGNDHVSMQKQIIPLNTALKKYYELMQNTPILIKEVANISQNKTLINLLKDKEKLYEFIANTPIIEMIYRVPLILTPQQLLKILCPIKPRFYSISSAQAEVGEEIHITVSVIRYEINGHFRTGSASSYLADRIQENDKIRIFVESNDNFRLPTNSNAPIIMIGAGTGIAPFRAFMQQRSIDGSAGKNWLFFGNQKFIDDFLYQLEWQNYFKNKLLTNINTAWSRDQDHKIYIQNELLINGDEIWKWIEEGAYVYVCGNAKYMAQDVDKALIKLVSQHGNMDINKSKNFWNKMRVEHRYQRDIY</sequence>
<dbReference type="EMBL" id="CP097762">
    <property type="protein sequence ID" value="URJ25240.1"/>
    <property type="molecule type" value="Genomic_DNA"/>
</dbReference>
<dbReference type="NCBIfam" id="NF008197">
    <property type="entry name" value="PRK10953.1"/>
    <property type="match status" value="1"/>
</dbReference>
<dbReference type="InterPro" id="IPR010199">
    <property type="entry name" value="CysJ"/>
</dbReference>
<dbReference type="Pfam" id="PF00258">
    <property type="entry name" value="Flavodoxin_1"/>
    <property type="match status" value="1"/>
</dbReference>
<dbReference type="Pfam" id="PF00175">
    <property type="entry name" value="NAD_binding_1"/>
    <property type="match status" value="1"/>
</dbReference>
<keyword evidence="2 10" id="KW-0028">Amino-acid biosynthesis</keyword>
<dbReference type="InterPro" id="IPR039261">
    <property type="entry name" value="FNR_nucleotide-bd"/>
</dbReference>
<evidence type="ECO:0000256" key="7">
    <source>
        <dbReference type="ARBA" id="ARBA00022982"/>
    </source>
</evidence>
<dbReference type="InterPro" id="IPR017938">
    <property type="entry name" value="Riboflavin_synthase-like_b-brl"/>
</dbReference>
<dbReference type="InterPro" id="IPR003097">
    <property type="entry name" value="CysJ-like_FAD-binding"/>
</dbReference>
<dbReference type="Gene3D" id="1.20.990.10">
    <property type="entry name" value="NADPH-cytochrome p450 Reductase, Chain A, domain 3"/>
    <property type="match status" value="1"/>
</dbReference>
<organism evidence="13 14">
    <name type="scientific">Candidatus Blochmannia ocreatus</name>
    <name type="common">nom. nud.</name>
    <dbReference type="NCBI Taxonomy" id="251538"/>
    <lineage>
        <taxon>Bacteria</taxon>
        <taxon>Pseudomonadati</taxon>
        <taxon>Pseudomonadota</taxon>
        <taxon>Gammaproteobacteria</taxon>
        <taxon>Enterobacterales</taxon>
        <taxon>Enterobacteriaceae</taxon>
        <taxon>ant endosymbionts</taxon>
        <taxon>Candidatus Blochmanniella</taxon>
    </lineage>
</organism>
<dbReference type="PRINTS" id="PR00371">
    <property type="entry name" value="FPNCR"/>
</dbReference>
<comment type="cofactor">
    <cofactor evidence="10">
        <name>FAD</name>
        <dbReference type="ChEBI" id="CHEBI:57692"/>
    </cofactor>
    <text evidence="10">Binds 1 FAD per subunit.</text>
</comment>
<dbReference type="PANTHER" id="PTHR19384">
    <property type="entry name" value="NITRIC OXIDE SYNTHASE-RELATED"/>
    <property type="match status" value="1"/>
</dbReference>
<evidence type="ECO:0000256" key="6">
    <source>
        <dbReference type="ARBA" id="ARBA00022857"/>
    </source>
</evidence>
<dbReference type="Pfam" id="PF00667">
    <property type="entry name" value="FAD_binding_1"/>
    <property type="match status" value="1"/>
</dbReference>
<dbReference type="InterPro" id="IPR017927">
    <property type="entry name" value="FAD-bd_FR_type"/>
</dbReference>
<name>A0ABY4SWB3_9ENTR</name>